<reference evidence="10" key="1">
    <citation type="submission" date="2017-01" db="EMBL/GenBank/DDBJ databases">
        <title>Comparative genomics of anhydrobiosis in the tardigrade Hypsibius dujardini.</title>
        <authorList>
            <person name="Yoshida Y."/>
            <person name="Koutsovoulos G."/>
            <person name="Laetsch D."/>
            <person name="Stevens L."/>
            <person name="Kumar S."/>
            <person name="Horikawa D."/>
            <person name="Ishino K."/>
            <person name="Komine S."/>
            <person name="Tomita M."/>
            <person name="Blaxter M."/>
            <person name="Arakawa K."/>
        </authorList>
    </citation>
    <scope>NUCLEOTIDE SEQUENCE [LARGE SCALE GENOMIC DNA]</scope>
    <source>
        <strain evidence="10">Z151</strain>
    </source>
</reference>
<evidence type="ECO:0000256" key="3">
    <source>
        <dbReference type="ARBA" id="ARBA00022692"/>
    </source>
</evidence>
<feature type="transmembrane region" description="Helical" evidence="7">
    <location>
        <begin position="212"/>
        <end position="236"/>
    </location>
</feature>
<organism evidence="9 10">
    <name type="scientific">Hypsibius exemplaris</name>
    <name type="common">Freshwater tardigrade</name>
    <dbReference type="NCBI Taxonomy" id="2072580"/>
    <lineage>
        <taxon>Eukaryota</taxon>
        <taxon>Metazoa</taxon>
        <taxon>Ecdysozoa</taxon>
        <taxon>Tardigrada</taxon>
        <taxon>Eutardigrada</taxon>
        <taxon>Parachela</taxon>
        <taxon>Hypsibioidea</taxon>
        <taxon>Hypsibiidae</taxon>
        <taxon>Hypsibius</taxon>
    </lineage>
</organism>
<dbReference type="Pfam" id="PF00083">
    <property type="entry name" value="Sugar_tr"/>
    <property type="match status" value="1"/>
</dbReference>
<protein>
    <submittedName>
        <fullName evidence="9">Solute carrier family 2, facilitated glucose transporter member 1</fullName>
    </submittedName>
</protein>
<evidence type="ECO:0000256" key="6">
    <source>
        <dbReference type="SAM" id="MobiDB-lite"/>
    </source>
</evidence>
<evidence type="ECO:0000313" key="9">
    <source>
        <dbReference type="EMBL" id="OQV15408.1"/>
    </source>
</evidence>
<dbReference type="AlphaFoldDB" id="A0A1W0WJK7"/>
<sequence length="541" mass="59526">MGELSLSSRTTSFVGSSRKQSDPLTFNLILVVFVVSFGTWFSLGYNVVALNSTQTVIVDWIRMVGCGRLESSTPQNHSSPSQNHSSPSQLDLWCHPINAFHFTGQDLIELLGANTELNSLWAVTATCLSIGKLFSAVTSRPIIKRFGLKTSILLNTVIVAVGTVISCLAQLLDSYEMLITGRIIVGFVVGSSCVLTPMFVAEVSPVTRRGALGTLPVVMFALGTITATVLGLPSILGNSWGWPILLGLHLIPVGLMGMVLPFCPETPRQLLLKTNKRTTDWARNALIWLRNSPNVEEELQNMLQVMEQETEHRQISLLGIFRDPFLRSSLWLASVPFMAMQLSGFSCLSFYSTAIFSDSGLTRVEAIYATLGVWIVCLIMTIVSGGLVDRVGRRLLLLSSHVGVVLSLSFLVLTRALTEQLNYAWTKYGSVAAIFGFIVSHGASLMSVPWILGAELIQQEARVAAMTFFCVVVWLCELAGALLFPIVIPLAREYTFTLFIGFTLFTGSFIGWRMPETKGKTVQEIQQFLRARKAPFQFSQF</sequence>
<name>A0A1W0WJK7_HYPEX</name>
<accession>A0A1W0WJK7</accession>
<feature type="transmembrane region" description="Helical" evidence="7">
    <location>
        <begin position="494"/>
        <end position="512"/>
    </location>
</feature>
<keyword evidence="3 7" id="KW-0812">Transmembrane</keyword>
<dbReference type="Gene3D" id="1.20.1250.20">
    <property type="entry name" value="MFS general substrate transporter like domains"/>
    <property type="match status" value="1"/>
</dbReference>
<feature type="transmembrane region" description="Helical" evidence="7">
    <location>
        <begin position="395"/>
        <end position="416"/>
    </location>
</feature>
<feature type="region of interest" description="Disordered" evidence="6">
    <location>
        <begin position="1"/>
        <end position="20"/>
    </location>
</feature>
<keyword evidence="2" id="KW-0813">Transport</keyword>
<keyword evidence="5 7" id="KW-0472">Membrane</keyword>
<comment type="caution">
    <text evidence="9">The sequence shown here is derived from an EMBL/GenBank/DDBJ whole genome shotgun (WGS) entry which is preliminary data.</text>
</comment>
<evidence type="ECO:0000313" key="10">
    <source>
        <dbReference type="Proteomes" id="UP000192578"/>
    </source>
</evidence>
<feature type="transmembrane region" description="Helical" evidence="7">
    <location>
        <begin position="152"/>
        <end position="172"/>
    </location>
</feature>
<evidence type="ECO:0000259" key="8">
    <source>
        <dbReference type="PROSITE" id="PS50850"/>
    </source>
</evidence>
<dbReference type="InterPro" id="IPR020846">
    <property type="entry name" value="MFS_dom"/>
</dbReference>
<dbReference type="OrthoDB" id="4540492at2759"/>
<feature type="transmembrane region" description="Helical" evidence="7">
    <location>
        <begin position="242"/>
        <end position="263"/>
    </location>
</feature>
<keyword evidence="4 7" id="KW-1133">Transmembrane helix</keyword>
<comment type="subcellular location">
    <subcellularLocation>
        <location evidence="1">Membrane</location>
        <topology evidence="1">Multi-pass membrane protein</topology>
    </subcellularLocation>
</comment>
<evidence type="ECO:0000256" key="1">
    <source>
        <dbReference type="ARBA" id="ARBA00004141"/>
    </source>
</evidence>
<dbReference type="PROSITE" id="PS50850">
    <property type="entry name" value="MFS"/>
    <property type="match status" value="1"/>
</dbReference>
<dbReference type="PANTHER" id="PTHR23503:SF8">
    <property type="entry name" value="FACILITATED GLUCOSE TRANSPORTER PROTEIN 1"/>
    <property type="match status" value="1"/>
</dbReference>
<dbReference type="PANTHER" id="PTHR23503">
    <property type="entry name" value="SOLUTE CARRIER FAMILY 2"/>
    <property type="match status" value="1"/>
</dbReference>
<evidence type="ECO:0000256" key="7">
    <source>
        <dbReference type="SAM" id="Phobius"/>
    </source>
</evidence>
<feature type="transmembrane region" description="Helical" evidence="7">
    <location>
        <begin position="178"/>
        <end position="200"/>
    </location>
</feature>
<evidence type="ECO:0000256" key="5">
    <source>
        <dbReference type="ARBA" id="ARBA00023136"/>
    </source>
</evidence>
<dbReference type="InterPro" id="IPR005828">
    <property type="entry name" value="MFS_sugar_transport-like"/>
</dbReference>
<dbReference type="GO" id="GO:0016020">
    <property type="term" value="C:membrane"/>
    <property type="evidence" value="ECO:0007669"/>
    <property type="project" value="UniProtKB-SubCell"/>
</dbReference>
<gene>
    <name evidence="9" type="ORF">BV898_10417</name>
</gene>
<keyword evidence="10" id="KW-1185">Reference proteome</keyword>
<dbReference type="GO" id="GO:0015149">
    <property type="term" value="F:hexose transmembrane transporter activity"/>
    <property type="evidence" value="ECO:0007669"/>
    <property type="project" value="TreeGrafter"/>
</dbReference>
<feature type="transmembrane region" description="Helical" evidence="7">
    <location>
        <begin position="330"/>
        <end position="354"/>
    </location>
</feature>
<feature type="transmembrane region" description="Helical" evidence="7">
    <location>
        <begin position="428"/>
        <end position="452"/>
    </location>
</feature>
<evidence type="ECO:0000256" key="4">
    <source>
        <dbReference type="ARBA" id="ARBA00022989"/>
    </source>
</evidence>
<feature type="transmembrane region" description="Helical" evidence="7">
    <location>
        <begin position="24"/>
        <end position="43"/>
    </location>
</feature>
<proteinExistence type="predicted"/>
<dbReference type="InterPro" id="IPR003663">
    <property type="entry name" value="Sugar/inositol_transpt"/>
</dbReference>
<feature type="transmembrane region" description="Helical" evidence="7">
    <location>
        <begin position="464"/>
        <end position="488"/>
    </location>
</feature>
<dbReference type="InterPro" id="IPR045263">
    <property type="entry name" value="GLUT"/>
</dbReference>
<dbReference type="PRINTS" id="PR00171">
    <property type="entry name" value="SUGRTRNSPORT"/>
</dbReference>
<dbReference type="Proteomes" id="UP000192578">
    <property type="component" value="Unassembled WGS sequence"/>
</dbReference>
<dbReference type="InterPro" id="IPR005829">
    <property type="entry name" value="Sugar_transporter_CS"/>
</dbReference>
<dbReference type="InterPro" id="IPR036259">
    <property type="entry name" value="MFS_trans_sf"/>
</dbReference>
<dbReference type="EMBL" id="MTYJ01000089">
    <property type="protein sequence ID" value="OQV15408.1"/>
    <property type="molecule type" value="Genomic_DNA"/>
</dbReference>
<feature type="transmembrane region" description="Helical" evidence="7">
    <location>
        <begin position="366"/>
        <end position="388"/>
    </location>
</feature>
<dbReference type="SUPFAM" id="SSF103473">
    <property type="entry name" value="MFS general substrate transporter"/>
    <property type="match status" value="1"/>
</dbReference>
<evidence type="ECO:0000256" key="2">
    <source>
        <dbReference type="ARBA" id="ARBA00022448"/>
    </source>
</evidence>
<keyword evidence="9" id="KW-0762">Sugar transport</keyword>
<feature type="domain" description="Major facilitator superfamily (MFS) profile" evidence="8">
    <location>
        <begin position="32"/>
        <end position="518"/>
    </location>
</feature>
<dbReference type="PROSITE" id="PS00216">
    <property type="entry name" value="SUGAR_TRANSPORT_1"/>
    <property type="match status" value="1"/>
</dbReference>